<sequence length="112" mass="12969">MELVWLSFVEFPANGSPLCRMKVYMLRWRPKELCLLLITFMCATVLMWTFDGSSVLTPSLPAKNHLLLLSPGFFEAVSFLHSVHWDEAFSLALEIDCFPASYLPYWEVINDY</sequence>
<comment type="caution">
    <text evidence="2">The sequence shown here is derived from an EMBL/GenBank/DDBJ whole genome shotgun (WGS) entry which is preliminary data.</text>
</comment>
<evidence type="ECO:0000256" key="1">
    <source>
        <dbReference type="SAM" id="Phobius"/>
    </source>
</evidence>
<accession>A0ABR2PSU8</accession>
<feature type="transmembrane region" description="Helical" evidence="1">
    <location>
        <begin position="33"/>
        <end position="50"/>
    </location>
</feature>
<dbReference type="Proteomes" id="UP001396334">
    <property type="component" value="Unassembled WGS sequence"/>
</dbReference>
<reference evidence="2 3" key="1">
    <citation type="journal article" date="2024" name="G3 (Bethesda)">
        <title>Genome assembly of Hibiscus sabdariffa L. provides insights into metabolisms of medicinal natural products.</title>
        <authorList>
            <person name="Kim T."/>
        </authorList>
    </citation>
    <scope>NUCLEOTIDE SEQUENCE [LARGE SCALE GENOMIC DNA]</scope>
    <source>
        <strain evidence="2">TK-2024</strain>
        <tissue evidence="2">Old leaves</tissue>
    </source>
</reference>
<gene>
    <name evidence="2" type="ORF">V6N11_062516</name>
</gene>
<keyword evidence="1" id="KW-0472">Membrane</keyword>
<keyword evidence="1" id="KW-0812">Transmembrane</keyword>
<proteinExistence type="predicted"/>
<protein>
    <submittedName>
        <fullName evidence="2">Uncharacterized protein</fullName>
    </submittedName>
</protein>
<evidence type="ECO:0000313" key="2">
    <source>
        <dbReference type="EMBL" id="KAK8991505.1"/>
    </source>
</evidence>
<organism evidence="2 3">
    <name type="scientific">Hibiscus sabdariffa</name>
    <name type="common">roselle</name>
    <dbReference type="NCBI Taxonomy" id="183260"/>
    <lineage>
        <taxon>Eukaryota</taxon>
        <taxon>Viridiplantae</taxon>
        <taxon>Streptophyta</taxon>
        <taxon>Embryophyta</taxon>
        <taxon>Tracheophyta</taxon>
        <taxon>Spermatophyta</taxon>
        <taxon>Magnoliopsida</taxon>
        <taxon>eudicotyledons</taxon>
        <taxon>Gunneridae</taxon>
        <taxon>Pentapetalae</taxon>
        <taxon>rosids</taxon>
        <taxon>malvids</taxon>
        <taxon>Malvales</taxon>
        <taxon>Malvaceae</taxon>
        <taxon>Malvoideae</taxon>
        <taxon>Hibiscus</taxon>
    </lineage>
</organism>
<dbReference type="EMBL" id="JBBPBN010000052">
    <property type="protein sequence ID" value="KAK8991505.1"/>
    <property type="molecule type" value="Genomic_DNA"/>
</dbReference>
<keyword evidence="3" id="KW-1185">Reference proteome</keyword>
<name>A0ABR2PSU8_9ROSI</name>
<keyword evidence="1" id="KW-1133">Transmembrane helix</keyword>
<evidence type="ECO:0000313" key="3">
    <source>
        <dbReference type="Proteomes" id="UP001396334"/>
    </source>
</evidence>